<dbReference type="Gene3D" id="1.25.40.10">
    <property type="entry name" value="Tetratricopeptide repeat domain"/>
    <property type="match status" value="2"/>
</dbReference>
<feature type="region of interest" description="Disordered" evidence="1">
    <location>
        <begin position="499"/>
        <end position="523"/>
    </location>
</feature>
<gene>
    <name evidence="2" type="ORF">LtaPh_3544300</name>
</gene>
<accession>A0A640KUC8</accession>
<reference evidence="2" key="1">
    <citation type="submission" date="2019-11" db="EMBL/GenBank/DDBJ databases">
        <title>Leishmania tarentolae CDS.</title>
        <authorList>
            <person name="Goto Y."/>
            <person name="Yamagishi J."/>
        </authorList>
    </citation>
    <scope>NUCLEOTIDE SEQUENCE [LARGE SCALE GENOMIC DNA]</scope>
    <source>
        <strain evidence="2">Parrot Tar II</strain>
    </source>
</reference>
<keyword evidence="3" id="KW-1185">Reference proteome</keyword>
<comment type="caution">
    <text evidence="2">The sequence shown here is derived from an EMBL/GenBank/DDBJ whole genome shotgun (WGS) entry which is preliminary data.</text>
</comment>
<proteinExistence type="predicted"/>
<dbReference type="InterPro" id="IPR011990">
    <property type="entry name" value="TPR-like_helical_dom_sf"/>
</dbReference>
<dbReference type="EMBL" id="BLBS01000056">
    <property type="protein sequence ID" value="GET92958.1"/>
    <property type="molecule type" value="Genomic_DNA"/>
</dbReference>
<evidence type="ECO:0000256" key="1">
    <source>
        <dbReference type="SAM" id="MobiDB-lite"/>
    </source>
</evidence>
<dbReference type="VEuPathDB" id="TriTrypDB:LtaPh_3544300"/>
<protein>
    <recommendedName>
        <fullName evidence="4">TAX-1</fullName>
    </recommendedName>
</protein>
<organism evidence="2 3">
    <name type="scientific">Leishmania tarentolae</name>
    <name type="common">Sauroleishmania tarentolae</name>
    <dbReference type="NCBI Taxonomy" id="5689"/>
    <lineage>
        <taxon>Eukaryota</taxon>
        <taxon>Discoba</taxon>
        <taxon>Euglenozoa</taxon>
        <taxon>Kinetoplastea</taxon>
        <taxon>Metakinetoplastina</taxon>
        <taxon>Trypanosomatida</taxon>
        <taxon>Trypanosomatidae</taxon>
        <taxon>Leishmaniinae</taxon>
        <taxon>Leishmania</taxon>
        <taxon>lizard Leishmania</taxon>
    </lineage>
</organism>
<name>A0A640KUC8_LEITA</name>
<evidence type="ECO:0000313" key="2">
    <source>
        <dbReference type="EMBL" id="GET92958.1"/>
    </source>
</evidence>
<dbReference type="AlphaFoldDB" id="A0A640KUC8"/>
<dbReference type="InterPro" id="IPR053248">
    <property type="entry name" value="Zinc_finger_MYND_domain"/>
</dbReference>
<sequence>MERVPRPLLWSPQRVFWHSCTLWRVYGVKPCIVRGAARCSPLLDFQLRALLLFCSLRNFSSCSLPCAAAFWLPRVLLGAPVMGSESITDGGGKRFFDSRRSFCASVYVVQKPMPYSSTTAPRSTAATTISGSSKCKRNKTGDFLAASAHDKNQYDITNVTWGTLESRFDELVALMDAPITGVNALTVRATNRQRIGSAIAALLDKAQEECRQLLLDGDAESAEKAGVLVLRLREKFYKPNHVELIPAYLHLSRTKQFLQEYGDAEDMLSLAQYIMLKRTDEVTLTMKADLHQAFGLLYAADSKLEAAVQQLSRATYYLSLLHGARHILTTFSYFDLGNVMAAKASMESAMALYDAVKEIWYAHLVTALADVVARREDMQMQLKYSENTPAQELRQACYATAHAFGRENLADASKMLHGITRIQQKRFQSAHPSTVRAEFILGLFLLWIDNESEARRHLVNARVASQHFYGPRHPVVQEIEDWCAKFNLSYEDTEGSVVKDQEVSDLEATTAKHDDSAEAPNTS</sequence>
<dbReference type="PANTHER" id="PTHR46533:SF1">
    <property type="entry name" value="ZINC FINGER MYND DOMAIN-CONTAINING PROTEIN 12"/>
    <property type="match status" value="1"/>
</dbReference>
<evidence type="ECO:0008006" key="4">
    <source>
        <dbReference type="Google" id="ProtNLM"/>
    </source>
</evidence>
<dbReference type="PANTHER" id="PTHR46533">
    <property type="entry name" value="ZINC FINGER MYND DOMAIN-CONTAINING PROTEIN 12"/>
    <property type="match status" value="1"/>
</dbReference>
<evidence type="ECO:0000313" key="3">
    <source>
        <dbReference type="Proteomes" id="UP000419144"/>
    </source>
</evidence>
<dbReference type="Proteomes" id="UP000419144">
    <property type="component" value="Unassembled WGS sequence"/>
</dbReference>
<dbReference type="OrthoDB" id="674604at2759"/>